<keyword evidence="3" id="KW-0808">Transferase</keyword>
<evidence type="ECO:0000313" key="2">
    <source>
        <dbReference type="EMBL" id="GET22987.1"/>
    </source>
</evidence>
<keyword evidence="5" id="KW-1185">Reference proteome</keyword>
<accession>A0A2P8CBB4</accession>
<dbReference type="EMBL" id="BLAU01000001">
    <property type="protein sequence ID" value="GET22987.1"/>
    <property type="molecule type" value="Genomic_DNA"/>
</dbReference>
<dbReference type="EMBL" id="PYGC01000006">
    <property type="protein sequence ID" value="PSK82264.1"/>
    <property type="molecule type" value="Genomic_DNA"/>
</dbReference>
<evidence type="ECO:0000259" key="1">
    <source>
        <dbReference type="Pfam" id="PF08241"/>
    </source>
</evidence>
<dbReference type="InterPro" id="IPR029063">
    <property type="entry name" value="SAM-dependent_MTases_sf"/>
</dbReference>
<comment type="caution">
    <text evidence="3">The sequence shown here is derived from an EMBL/GenBank/DDBJ whole genome shotgun (WGS) entry which is preliminary data.</text>
</comment>
<dbReference type="InterPro" id="IPR052356">
    <property type="entry name" value="Thiol_S-MT"/>
</dbReference>
<dbReference type="Gene3D" id="3.40.50.150">
    <property type="entry name" value="Vaccinia Virus protein VP39"/>
    <property type="match status" value="1"/>
</dbReference>
<protein>
    <submittedName>
        <fullName evidence="2">SAM-dependent methyltransferase</fullName>
    </submittedName>
    <submittedName>
        <fullName evidence="3">Ubiquinone/menaquinone biosynthesis C-methylase UbiE</fullName>
    </submittedName>
</protein>
<reference evidence="2 5" key="2">
    <citation type="submission" date="2019-10" db="EMBL/GenBank/DDBJ databases">
        <title>Prolixibacter strains distinguished by the presence of nitrate reductase genes were adept at nitrate-dependent anaerobic corrosion of metallic iron and carbon steel.</title>
        <authorList>
            <person name="Iino T."/>
            <person name="Shono N."/>
            <person name="Ito K."/>
            <person name="Nakamura R."/>
            <person name="Sueoka K."/>
            <person name="Harayama S."/>
            <person name="Ohkuma M."/>
        </authorList>
    </citation>
    <scope>NUCLEOTIDE SEQUENCE [LARGE SCALE GENOMIC DNA]</scope>
    <source>
        <strain evidence="2 5">MIC1-1</strain>
    </source>
</reference>
<dbReference type="GO" id="GO:0008757">
    <property type="term" value="F:S-adenosylmethionine-dependent methyltransferase activity"/>
    <property type="evidence" value="ECO:0007669"/>
    <property type="project" value="InterPro"/>
</dbReference>
<keyword evidence="3" id="KW-0830">Ubiquinone</keyword>
<dbReference type="InterPro" id="IPR013216">
    <property type="entry name" value="Methyltransf_11"/>
</dbReference>
<keyword evidence="3" id="KW-0489">Methyltransferase</keyword>
<dbReference type="Proteomes" id="UP000240621">
    <property type="component" value="Unassembled WGS sequence"/>
</dbReference>
<dbReference type="Pfam" id="PF08241">
    <property type="entry name" value="Methyltransf_11"/>
    <property type="match status" value="1"/>
</dbReference>
<dbReference type="PANTHER" id="PTHR45036:SF1">
    <property type="entry name" value="METHYLTRANSFERASE LIKE 7A"/>
    <property type="match status" value="1"/>
</dbReference>
<proteinExistence type="predicted"/>
<dbReference type="GO" id="GO:0032259">
    <property type="term" value="P:methylation"/>
    <property type="evidence" value="ECO:0007669"/>
    <property type="project" value="UniProtKB-KW"/>
</dbReference>
<evidence type="ECO:0000313" key="5">
    <source>
        <dbReference type="Proteomes" id="UP000396862"/>
    </source>
</evidence>
<evidence type="ECO:0000313" key="3">
    <source>
        <dbReference type="EMBL" id="PSK82264.1"/>
    </source>
</evidence>
<dbReference type="OrthoDB" id="1493020at2"/>
<feature type="domain" description="Methyltransferase type 11" evidence="1">
    <location>
        <begin position="43"/>
        <end position="135"/>
    </location>
</feature>
<organism evidence="3 4">
    <name type="scientific">Prolixibacter denitrificans</name>
    <dbReference type="NCBI Taxonomy" id="1541063"/>
    <lineage>
        <taxon>Bacteria</taxon>
        <taxon>Pseudomonadati</taxon>
        <taxon>Bacteroidota</taxon>
        <taxon>Bacteroidia</taxon>
        <taxon>Marinilabiliales</taxon>
        <taxon>Prolixibacteraceae</taxon>
        <taxon>Prolixibacter</taxon>
    </lineage>
</organism>
<dbReference type="RefSeq" id="WP_106542494.1">
    <property type="nucleotide sequence ID" value="NZ_BLAU01000001.1"/>
</dbReference>
<name>A0A2P8CBB4_9BACT</name>
<reference evidence="3 4" key="1">
    <citation type="submission" date="2018-03" db="EMBL/GenBank/DDBJ databases">
        <title>Genomic Encyclopedia of Archaeal and Bacterial Type Strains, Phase II (KMG-II): from individual species to whole genera.</title>
        <authorList>
            <person name="Goeker M."/>
        </authorList>
    </citation>
    <scope>NUCLEOTIDE SEQUENCE [LARGE SCALE GENOMIC DNA]</scope>
    <source>
        <strain evidence="3 4">DSM 27267</strain>
    </source>
</reference>
<sequence>MDTKIKKRYNRIAKVYDILESPMESGFSRWREKLLSEVKGKTLEVGVGTGKNLTYYPGNIDLTGIDFSENMIERARRKSGNKPNVRLMVMDAEKMDFEANTFDTVVTSCVYCSVPDPVQGMKEMKRVCKPGGRLLMLEHVRSNHKMVGKLMDWMNPIPLHLYGANINRETYENLLKAGFEPNDITIKHLWYDIVLLIKVNIKK</sequence>
<dbReference type="PANTHER" id="PTHR45036">
    <property type="entry name" value="METHYLTRANSFERASE LIKE 7B"/>
    <property type="match status" value="1"/>
</dbReference>
<gene>
    <name evidence="3" type="ORF">CLV93_1067</name>
    <name evidence="2" type="ORF">JCM18694_32330</name>
</gene>
<dbReference type="AlphaFoldDB" id="A0A2P8CBB4"/>
<dbReference type="SUPFAM" id="SSF53335">
    <property type="entry name" value="S-adenosyl-L-methionine-dependent methyltransferases"/>
    <property type="match status" value="1"/>
</dbReference>
<dbReference type="CDD" id="cd02440">
    <property type="entry name" value="AdoMet_MTases"/>
    <property type="match status" value="1"/>
</dbReference>
<evidence type="ECO:0000313" key="4">
    <source>
        <dbReference type="Proteomes" id="UP000240621"/>
    </source>
</evidence>
<dbReference type="Proteomes" id="UP000396862">
    <property type="component" value="Unassembled WGS sequence"/>
</dbReference>